<name>A0A402BF95_9CHLR</name>
<dbReference type="Proteomes" id="UP000287171">
    <property type="component" value="Unassembled WGS sequence"/>
</dbReference>
<proteinExistence type="inferred from homology"/>
<organism evidence="4 5">
    <name type="scientific">Dictyobacter alpinus</name>
    <dbReference type="NCBI Taxonomy" id="2014873"/>
    <lineage>
        <taxon>Bacteria</taxon>
        <taxon>Bacillati</taxon>
        <taxon>Chloroflexota</taxon>
        <taxon>Ktedonobacteria</taxon>
        <taxon>Ktedonobacterales</taxon>
        <taxon>Dictyobacteraceae</taxon>
        <taxon>Dictyobacter</taxon>
    </lineage>
</organism>
<gene>
    <name evidence="4" type="ORF">KDA_55470</name>
</gene>
<keyword evidence="5" id="KW-1185">Reference proteome</keyword>
<dbReference type="PANTHER" id="PTHR43708:SF5">
    <property type="entry name" value="CONSERVED EXPRESSED OXIDOREDUCTASE (EUROFUNG)-RELATED"/>
    <property type="match status" value="1"/>
</dbReference>
<dbReference type="OrthoDB" id="9772350at2"/>
<comment type="caution">
    <text evidence="4">The sequence shown here is derived from an EMBL/GenBank/DDBJ whole genome shotgun (WGS) entry which is preliminary data.</text>
</comment>
<dbReference type="GO" id="GO:0016491">
    <property type="term" value="F:oxidoreductase activity"/>
    <property type="evidence" value="ECO:0007669"/>
    <property type="project" value="UniProtKB-KW"/>
</dbReference>
<protein>
    <recommendedName>
        <fullName evidence="3">Gfo/Idh/MocA-like oxidoreductase N-terminal domain-containing protein</fullName>
    </recommendedName>
</protein>
<dbReference type="InterPro" id="IPR000683">
    <property type="entry name" value="Gfo/Idh/MocA-like_OxRdtase_N"/>
</dbReference>
<evidence type="ECO:0000259" key="3">
    <source>
        <dbReference type="Pfam" id="PF01408"/>
    </source>
</evidence>
<sequence length="359" mass="39794">MKPVVFGIIGGGWRTQFFLRVARELPEHFRVSGVVVRDSEKGQRMEAEWDVATYRTLDALLNAGQVDFMVVSVPWSVTPPMLHALAERGVPVLAETPPAPDLEGLQALHTLTEQGAKIQVAEQYQFQPMHAARRTVASSGKLGTVTQVRLSVAHGYHGVSLLRMLLGVTDALPTISAYTFTAPLIDGPDRDLKLEQQQVIQATYTTALLDFGEKLGVYDFCGSQYFSWILSPQFLVRGERGEIHDTTVRYLEDVHTPITYELIRQDTGQNGNLEGLYHKGILGGAQWLYRNPFPHARLSDDEIAVATCLDKMAQYVAGGPAFYTLAEASQDHYLSILINQAAQTKQPVQAQPQVWMSSL</sequence>
<dbReference type="PANTHER" id="PTHR43708">
    <property type="entry name" value="CONSERVED EXPRESSED OXIDOREDUCTASE (EUROFUNG)"/>
    <property type="match status" value="1"/>
</dbReference>
<dbReference type="Pfam" id="PF01408">
    <property type="entry name" value="GFO_IDH_MocA"/>
    <property type="match status" value="1"/>
</dbReference>
<dbReference type="EMBL" id="BIFT01000002">
    <property type="protein sequence ID" value="GCE30063.1"/>
    <property type="molecule type" value="Genomic_DNA"/>
</dbReference>
<dbReference type="AlphaFoldDB" id="A0A402BF95"/>
<accession>A0A402BF95</accession>
<keyword evidence="2" id="KW-0560">Oxidoreductase</keyword>
<dbReference type="GO" id="GO:0000166">
    <property type="term" value="F:nucleotide binding"/>
    <property type="evidence" value="ECO:0007669"/>
    <property type="project" value="InterPro"/>
</dbReference>
<reference evidence="5" key="1">
    <citation type="submission" date="2018-12" db="EMBL/GenBank/DDBJ databases">
        <title>Tengunoibacter tsumagoiensis gen. nov., sp. nov., Dictyobacter kobayashii sp. nov., D. alpinus sp. nov., and D. joshuensis sp. nov. and description of Dictyobacteraceae fam. nov. within the order Ktedonobacterales isolated from Tengu-no-mugimeshi.</title>
        <authorList>
            <person name="Wang C.M."/>
            <person name="Zheng Y."/>
            <person name="Sakai Y."/>
            <person name="Toyoda A."/>
            <person name="Minakuchi Y."/>
            <person name="Abe K."/>
            <person name="Yokota A."/>
            <person name="Yabe S."/>
        </authorList>
    </citation>
    <scope>NUCLEOTIDE SEQUENCE [LARGE SCALE GENOMIC DNA]</scope>
    <source>
        <strain evidence="5">Uno16</strain>
    </source>
</reference>
<dbReference type="InterPro" id="IPR036291">
    <property type="entry name" value="NAD(P)-bd_dom_sf"/>
</dbReference>
<evidence type="ECO:0000313" key="5">
    <source>
        <dbReference type="Proteomes" id="UP000287171"/>
    </source>
</evidence>
<evidence type="ECO:0000256" key="1">
    <source>
        <dbReference type="ARBA" id="ARBA00010928"/>
    </source>
</evidence>
<dbReference type="SUPFAM" id="SSF51735">
    <property type="entry name" value="NAD(P)-binding Rossmann-fold domains"/>
    <property type="match status" value="1"/>
</dbReference>
<feature type="domain" description="Gfo/Idh/MocA-like oxidoreductase N-terminal" evidence="3">
    <location>
        <begin position="6"/>
        <end position="119"/>
    </location>
</feature>
<dbReference type="RefSeq" id="WP_126630226.1">
    <property type="nucleotide sequence ID" value="NZ_BIFT01000002.1"/>
</dbReference>
<comment type="similarity">
    <text evidence="1">Belongs to the Gfo/Idh/MocA family.</text>
</comment>
<evidence type="ECO:0000313" key="4">
    <source>
        <dbReference type="EMBL" id="GCE30063.1"/>
    </source>
</evidence>
<evidence type="ECO:0000256" key="2">
    <source>
        <dbReference type="ARBA" id="ARBA00023002"/>
    </source>
</evidence>
<dbReference type="Gene3D" id="3.40.50.720">
    <property type="entry name" value="NAD(P)-binding Rossmann-like Domain"/>
    <property type="match status" value="1"/>
</dbReference>
<dbReference type="InterPro" id="IPR051317">
    <property type="entry name" value="Gfo/Idh/MocA_oxidoreduct"/>
</dbReference>